<comment type="caution">
    <text evidence="1">The sequence shown here is derived from an EMBL/GenBank/DDBJ whole genome shotgun (WGS) entry which is preliminary data.</text>
</comment>
<dbReference type="GeneID" id="92094870"/>
<gene>
    <name evidence="1" type="ORF">PG994_010398</name>
</gene>
<evidence type="ECO:0000313" key="1">
    <source>
        <dbReference type="EMBL" id="KAK8048668.1"/>
    </source>
</evidence>
<dbReference type="Proteomes" id="UP001480595">
    <property type="component" value="Unassembled WGS sequence"/>
</dbReference>
<protein>
    <submittedName>
        <fullName evidence="1">Uncharacterized protein</fullName>
    </submittedName>
</protein>
<dbReference type="EMBL" id="JAQQWL010000011">
    <property type="protein sequence ID" value="KAK8048668.1"/>
    <property type="molecule type" value="Genomic_DNA"/>
</dbReference>
<reference evidence="1 2" key="1">
    <citation type="submission" date="2023-01" db="EMBL/GenBank/DDBJ databases">
        <title>Analysis of 21 Apiospora genomes using comparative genomics revels a genus with tremendous synthesis potential of carbohydrate active enzymes and secondary metabolites.</title>
        <authorList>
            <person name="Sorensen T."/>
        </authorList>
    </citation>
    <scope>NUCLEOTIDE SEQUENCE [LARGE SCALE GENOMIC DNA]</scope>
    <source>
        <strain evidence="1 2">CBS 135458</strain>
    </source>
</reference>
<evidence type="ECO:0000313" key="2">
    <source>
        <dbReference type="Proteomes" id="UP001480595"/>
    </source>
</evidence>
<keyword evidence="2" id="KW-1185">Reference proteome</keyword>
<dbReference type="RefSeq" id="XP_066710917.1">
    <property type="nucleotide sequence ID" value="XM_066861807.1"/>
</dbReference>
<organism evidence="1 2">
    <name type="scientific">Apiospora phragmitis</name>
    <dbReference type="NCBI Taxonomy" id="2905665"/>
    <lineage>
        <taxon>Eukaryota</taxon>
        <taxon>Fungi</taxon>
        <taxon>Dikarya</taxon>
        <taxon>Ascomycota</taxon>
        <taxon>Pezizomycotina</taxon>
        <taxon>Sordariomycetes</taxon>
        <taxon>Xylariomycetidae</taxon>
        <taxon>Amphisphaeriales</taxon>
        <taxon>Apiosporaceae</taxon>
        <taxon>Apiospora</taxon>
    </lineage>
</organism>
<name>A0ABR1TPZ6_9PEZI</name>
<accession>A0ABR1TPZ6</accession>
<proteinExistence type="predicted"/>
<sequence>MDYANDIVYACERCGKILPQVATDSDSKDPEVKDTATLLRIFLGALEALRDHGGQAVDASPATARSTRLCRRVPVSPSSCRRCNGGNAAAAAGDGGHLRDSGAAQLSALLSSLSEIGAATWSSSSSTTSIDMADGVDYDALHPQPLLEGRLYAVTKMAPEYPFRNDGVPALDAPVVTLTPTTYQQTPSAPDLAPADPTRLAAPSFCQDRGPLFFEYDE</sequence>